<keyword evidence="1" id="KW-1133">Transmembrane helix</keyword>
<gene>
    <name evidence="2" type="ORF">Q4Q35_15085</name>
</gene>
<dbReference type="EMBL" id="JAUOEK010000142">
    <property type="protein sequence ID" value="MDO5971131.1"/>
    <property type="molecule type" value="Genomic_DNA"/>
</dbReference>
<protein>
    <submittedName>
        <fullName evidence="2">EpsG family protein</fullName>
    </submittedName>
</protein>
<feature type="transmembrane region" description="Helical" evidence="1">
    <location>
        <begin position="176"/>
        <end position="205"/>
    </location>
</feature>
<keyword evidence="1" id="KW-0812">Transmembrane</keyword>
<comment type="caution">
    <text evidence="2">The sequence shown here is derived from an EMBL/GenBank/DDBJ whole genome shotgun (WGS) entry which is preliminary data.</text>
</comment>
<feature type="transmembrane region" description="Helical" evidence="1">
    <location>
        <begin position="293"/>
        <end position="310"/>
    </location>
</feature>
<dbReference type="RefSeq" id="WP_303278835.1">
    <property type="nucleotide sequence ID" value="NZ_JAUOEK010000142.1"/>
</dbReference>
<dbReference type="Proteomes" id="UP001176883">
    <property type="component" value="Unassembled WGS sequence"/>
</dbReference>
<accession>A0ABT8WDE6</accession>
<keyword evidence="1" id="KW-0472">Membrane</keyword>
<dbReference type="InterPro" id="IPR049458">
    <property type="entry name" value="EpsG-like"/>
</dbReference>
<proteinExistence type="predicted"/>
<dbReference type="Pfam" id="PF14897">
    <property type="entry name" value="EpsG"/>
    <property type="match status" value="1"/>
</dbReference>
<sequence>MIDFIPLQHYYDIYINLVFFIVICILLHTYTLTGYEEKVFALNRSLSIFILVFLIIFIGFRPISGLYFVDMSTYASSFELYKSGMPLFTEGDIGFDLFMFYLAKLGSIDLFFVLCAVLYILPLYIASKIWFPKYHLFAFIMLLASFSFYTYGVNGMRNGIATSLFILGISLSEKRVLMIVVLLIAMSIHQSMKLPVLAFILTYFIDDSKKYFLFWVFSIFLSIAIGPTLVSLFSQLGLGGEKLSGYLATKPSAEDFKSVGFRYDFLIYGAIPVYAGYYFIIKKKYSDVLYKRILHTYLICNAMWIMVNTANFSNRFAYLSWFLMGIVICYPYLKQIFWKKQFYKIGIITLLYFSFTYLMSYVYYG</sequence>
<evidence type="ECO:0000313" key="2">
    <source>
        <dbReference type="EMBL" id="MDO5971131.1"/>
    </source>
</evidence>
<keyword evidence="3" id="KW-1185">Reference proteome</keyword>
<reference evidence="2" key="1">
    <citation type="submission" date="2023-07" db="EMBL/GenBank/DDBJ databases">
        <title>Two novel species in the genus Flavivirga.</title>
        <authorList>
            <person name="Kwon K."/>
        </authorList>
    </citation>
    <scope>NUCLEOTIDE SEQUENCE</scope>
    <source>
        <strain evidence="2">KCTC 52353</strain>
    </source>
</reference>
<name>A0ABT8WDE6_9FLAO</name>
<feature type="transmembrane region" description="Helical" evidence="1">
    <location>
        <begin position="98"/>
        <end position="124"/>
    </location>
</feature>
<feature type="transmembrane region" description="Helical" evidence="1">
    <location>
        <begin position="136"/>
        <end position="156"/>
    </location>
</feature>
<feature type="transmembrane region" description="Helical" evidence="1">
    <location>
        <begin position="345"/>
        <end position="364"/>
    </location>
</feature>
<feature type="transmembrane region" description="Helical" evidence="1">
    <location>
        <begin position="13"/>
        <end position="33"/>
    </location>
</feature>
<feature type="transmembrane region" description="Helical" evidence="1">
    <location>
        <begin position="265"/>
        <end position="281"/>
    </location>
</feature>
<evidence type="ECO:0000313" key="3">
    <source>
        <dbReference type="Proteomes" id="UP001176883"/>
    </source>
</evidence>
<feature type="transmembrane region" description="Helical" evidence="1">
    <location>
        <begin position="45"/>
        <end position="69"/>
    </location>
</feature>
<feature type="transmembrane region" description="Helical" evidence="1">
    <location>
        <begin position="316"/>
        <end position="333"/>
    </location>
</feature>
<organism evidence="2 3">
    <name type="scientific">Flavivirga aquimarina</name>
    <dbReference type="NCBI Taxonomy" id="2027862"/>
    <lineage>
        <taxon>Bacteria</taxon>
        <taxon>Pseudomonadati</taxon>
        <taxon>Bacteroidota</taxon>
        <taxon>Flavobacteriia</taxon>
        <taxon>Flavobacteriales</taxon>
        <taxon>Flavobacteriaceae</taxon>
        <taxon>Flavivirga</taxon>
    </lineage>
</organism>
<evidence type="ECO:0000256" key="1">
    <source>
        <dbReference type="SAM" id="Phobius"/>
    </source>
</evidence>
<feature type="transmembrane region" description="Helical" evidence="1">
    <location>
        <begin position="212"/>
        <end position="233"/>
    </location>
</feature>